<dbReference type="SUPFAM" id="SSF69118">
    <property type="entry name" value="AhpD-like"/>
    <property type="match status" value="1"/>
</dbReference>
<sequence>MRIPYVPNPPPTNGPEEEAIVARVRARRAPRDFLSLDLALLHSPPVTDGWGAFLGAIRGRTSLPADIREIAISRAALILEAWMEWDAHTSILAATPEFQTDTEAKLAVVGRDSTEEGPGPLNEEQWAVLRYADAMTRDVQVSDEIFEALRKAGLDNQAIVEVTATVAAYNCVGRFLVALDVGERNGHRPANL</sequence>
<reference evidence="1 2" key="1">
    <citation type="submission" date="2018-05" db="EMBL/GenBank/DDBJ databases">
        <title>Draft genome sequence of Scytalidium lignicola DSM 105466, a ubiquitous saprotrophic fungus.</title>
        <authorList>
            <person name="Buettner E."/>
            <person name="Gebauer A.M."/>
            <person name="Hofrichter M."/>
            <person name="Liers C."/>
            <person name="Kellner H."/>
        </authorList>
    </citation>
    <scope>NUCLEOTIDE SEQUENCE [LARGE SCALE GENOMIC DNA]</scope>
    <source>
        <strain evidence="1 2">DSM 105466</strain>
    </source>
</reference>
<name>A0A3E2HFH5_SCYLI</name>
<dbReference type="PANTHER" id="PTHR34846">
    <property type="entry name" value="4-CARBOXYMUCONOLACTONE DECARBOXYLASE FAMILY PROTEIN (AFU_ORTHOLOGUE AFUA_6G11590)"/>
    <property type="match status" value="1"/>
</dbReference>
<dbReference type="EMBL" id="NCSJ02000060">
    <property type="protein sequence ID" value="RFU32160.1"/>
    <property type="molecule type" value="Genomic_DNA"/>
</dbReference>
<protein>
    <recommendedName>
        <fullName evidence="3">Carboxymuconolactone decarboxylase-like domain-containing protein</fullName>
    </recommendedName>
</protein>
<organism evidence="1 2">
    <name type="scientific">Scytalidium lignicola</name>
    <name type="common">Hyphomycete</name>
    <dbReference type="NCBI Taxonomy" id="5539"/>
    <lineage>
        <taxon>Eukaryota</taxon>
        <taxon>Fungi</taxon>
        <taxon>Dikarya</taxon>
        <taxon>Ascomycota</taxon>
        <taxon>Pezizomycotina</taxon>
        <taxon>Leotiomycetes</taxon>
        <taxon>Leotiomycetes incertae sedis</taxon>
        <taxon>Scytalidium</taxon>
    </lineage>
</organism>
<keyword evidence="2" id="KW-1185">Reference proteome</keyword>
<comment type="caution">
    <text evidence="1">The sequence shown here is derived from an EMBL/GenBank/DDBJ whole genome shotgun (WGS) entry which is preliminary data.</text>
</comment>
<accession>A0A3E2HFH5</accession>
<feature type="non-terminal residue" evidence="1">
    <location>
        <position position="192"/>
    </location>
</feature>
<evidence type="ECO:0000313" key="2">
    <source>
        <dbReference type="Proteomes" id="UP000258309"/>
    </source>
</evidence>
<dbReference type="OMA" id="LEAWMEW"/>
<dbReference type="InterPro" id="IPR029032">
    <property type="entry name" value="AhpD-like"/>
</dbReference>
<gene>
    <name evidence="1" type="ORF">B7463_g4145</name>
</gene>
<evidence type="ECO:0000313" key="1">
    <source>
        <dbReference type="EMBL" id="RFU32160.1"/>
    </source>
</evidence>
<dbReference type="AlphaFoldDB" id="A0A3E2HFH5"/>
<dbReference type="Proteomes" id="UP000258309">
    <property type="component" value="Unassembled WGS sequence"/>
</dbReference>
<feature type="non-terminal residue" evidence="1">
    <location>
        <position position="1"/>
    </location>
</feature>
<evidence type="ECO:0008006" key="3">
    <source>
        <dbReference type="Google" id="ProtNLM"/>
    </source>
</evidence>
<dbReference type="PANTHER" id="PTHR34846:SF11">
    <property type="entry name" value="4-CARBOXYMUCONOLACTONE DECARBOXYLASE FAMILY PROTEIN (AFU_ORTHOLOGUE AFUA_6G11590)"/>
    <property type="match status" value="1"/>
</dbReference>
<dbReference type="OrthoDB" id="9998495at2759"/>
<dbReference type="Gene3D" id="1.20.1290.10">
    <property type="entry name" value="AhpD-like"/>
    <property type="match status" value="1"/>
</dbReference>
<proteinExistence type="predicted"/>